<evidence type="ECO:0000313" key="1">
    <source>
        <dbReference type="EMBL" id="MDT0612251.1"/>
    </source>
</evidence>
<evidence type="ECO:0000313" key="2">
    <source>
        <dbReference type="Proteomes" id="UP001180724"/>
    </source>
</evidence>
<dbReference type="EMBL" id="JAVRFH010000017">
    <property type="protein sequence ID" value="MDT0612251.1"/>
    <property type="molecule type" value="Genomic_DNA"/>
</dbReference>
<accession>A0ABU3APY2</accession>
<name>A0ABU3APY2_9ACTN</name>
<organism evidence="1 2">
    <name type="scientific">Streptomyces lancefieldiae</name>
    <dbReference type="NCBI Taxonomy" id="3075520"/>
    <lineage>
        <taxon>Bacteria</taxon>
        <taxon>Bacillati</taxon>
        <taxon>Actinomycetota</taxon>
        <taxon>Actinomycetes</taxon>
        <taxon>Kitasatosporales</taxon>
        <taxon>Streptomycetaceae</taxon>
        <taxon>Streptomyces</taxon>
    </lineage>
</organism>
<protein>
    <submittedName>
        <fullName evidence="1">Uncharacterized protein</fullName>
    </submittedName>
</protein>
<comment type="caution">
    <text evidence="1">The sequence shown here is derived from an EMBL/GenBank/DDBJ whole genome shotgun (WGS) entry which is preliminary data.</text>
</comment>
<reference evidence="1" key="1">
    <citation type="submission" date="2024-05" db="EMBL/GenBank/DDBJ databases">
        <title>30 novel species of actinomycetes from the DSMZ collection.</title>
        <authorList>
            <person name="Nouioui I."/>
        </authorList>
    </citation>
    <scope>NUCLEOTIDE SEQUENCE</scope>
    <source>
        <strain evidence="1">DSM 40712</strain>
    </source>
</reference>
<keyword evidence="2" id="KW-1185">Reference proteome</keyword>
<sequence>MLLAAHSDARELREVSLYSRLPLSGDLSGAVRPADKPLHFTLDGTALAPFHVGDTTAYHAYFRRSEPEIVFGSERTGVPNRRADDGRTFLDAVWTRSPFASHREFVRSVRELSARWLAAGLLERAERETVITAAEHARLSRPAGPGR</sequence>
<gene>
    <name evidence="1" type="ORF">RM812_18820</name>
</gene>
<proteinExistence type="predicted"/>
<dbReference type="RefSeq" id="WP_311573847.1">
    <property type="nucleotide sequence ID" value="NZ_JAVRFH010000017.1"/>
</dbReference>
<dbReference type="Proteomes" id="UP001180724">
    <property type="component" value="Unassembled WGS sequence"/>
</dbReference>